<keyword evidence="3" id="KW-1003">Cell membrane</keyword>
<evidence type="ECO:0000256" key="15">
    <source>
        <dbReference type="ARBA" id="ARBA00083924"/>
    </source>
</evidence>
<dbReference type="SMART" id="SM00303">
    <property type="entry name" value="GPS"/>
    <property type="match status" value="1"/>
</dbReference>
<keyword evidence="13" id="KW-0807">Transducer</keyword>
<feature type="region of interest" description="Disordered" evidence="17">
    <location>
        <begin position="298"/>
        <end position="328"/>
    </location>
</feature>
<evidence type="ECO:0000256" key="12">
    <source>
        <dbReference type="ARBA" id="ARBA00023180"/>
    </source>
</evidence>
<evidence type="ECO:0000256" key="13">
    <source>
        <dbReference type="ARBA" id="ARBA00023224"/>
    </source>
</evidence>
<dbReference type="InterPro" id="IPR046338">
    <property type="entry name" value="GAIN_dom_sf"/>
</dbReference>
<evidence type="ECO:0000313" key="23">
    <source>
        <dbReference type="Proteomes" id="UP000579812"/>
    </source>
</evidence>
<dbReference type="GO" id="GO:0016324">
    <property type="term" value="C:apical plasma membrane"/>
    <property type="evidence" value="ECO:0007669"/>
    <property type="project" value="UniProtKB-SubCell"/>
</dbReference>
<dbReference type="EMBL" id="JAAMOB010000024">
    <property type="protein sequence ID" value="KAF4095776.1"/>
    <property type="molecule type" value="Genomic_DNA"/>
</dbReference>
<dbReference type="Proteomes" id="UP000579812">
    <property type="component" value="Unassembled WGS sequence"/>
</dbReference>
<feature type="transmembrane region" description="Helical" evidence="18">
    <location>
        <begin position="2779"/>
        <end position="2802"/>
    </location>
</feature>
<dbReference type="Gene3D" id="1.20.1070.10">
    <property type="entry name" value="Rhodopsin 7-helix transmembrane proteins"/>
    <property type="match status" value="1"/>
</dbReference>
<feature type="compositionally biased region" description="Polar residues" evidence="17">
    <location>
        <begin position="1650"/>
        <end position="1665"/>
    </location>
</feature>
<dbReference type="PROSITE" id="PS50261">
    <property type="entry name" value="G_PROTEIN_RECEP_F2_4"/>
    <property type="match status" value="1"/>
</dbReference>
<feature type="transmembrane region" description="Helical" evidence="18">
    <location>
        <begin position="2654"/>
        <end position="2676"/>
    </location>
</feature>
<feature type="region of interest" description="Disordered" evidence="17">
    <location>
        <begin position="1971"/>
        <end position="1996"/>
    </location>
</feature>
<dbReference type="PROSITE" id="PS50221">
    <property type="entry name" value="GAIN_B"/>
    <property type="match status" value="1"/>
</dbReference>
<dbReference type="InterPro" id="IPR013320">
    <property type="entry name" value="ConA-like_dom_sf"/>
</dbReference>
<proteinExistence type="inferred from homology"/>
<dbReference type="InterPro" id="IPR057244">
    <property type="entry name" value="GAIN_B"/>
</dbReference>
<feature type="transmembrane region" description="Helical" evidence="18">
    <location>
        <begin position="2610"/>
        <end position="2634"/>
    </location>
</feature>
<evidence type="ECO:0000256" key="10">
    <source>
        <dbReference type="ARBA" id="ARBA00023157"/>
    </source>
</evidence>
<evidence type="ECO:0000256" key="11">
    <source>
        <dbReference type="ARBA" id="ARBA00023170"/>
    </source>
</evidence>
<feature type="chain" id="PRO_5029753990" description="Adhesion G-protein coupled receptor G2" evidence="19">
    <location>
        <begin position="37"/>
        <end position="2902"/>
    </location>
</feature>
<keyword evidence="7 18" id="KW-1133">Transmembrane helix</keyword>
<organism evidence="22 23">
    <name type="scientific">Onychostoma macrolepis</name>
    <dbReference type="NCBI Taxonomy" id="369639"/>
    <lineage>
        <taxon>Eukaryota</taxon>
        <taxon>Metazoa</taxon>
        <taxon>Chordata</taxon>
        <taxon>Craniata</taxon>
        <taxon>Vertebrata</taxon>
        <taxon>Euteleostomi</taxon>
        <taxon>Actinopterygii</taxon>
        <taxon>Neopterygii</taxon>
        <taxon>Teleostei</taxon>
        <taxon>Ostariophysi</taxon>
        <taxon>Cypriniformes</taxon>
        <taxon>Cyprinidae</taxon>
        <taxon>Acrossocheilinae</taxon>
        <taxon>Onychostoma</taxon>
    </lineage>
</organism>
<feature type="transmembrane region" description="Helical" evidence="18">
    <location>
        <begin position="2752"/>
        <end position="2773"/>
    </location>
</feature>
<sequence>MLYKHSKHLSGRYKKSAHHFVWLLCLWVHLLPQVDGFFMSDAKAVLQGCDDHWTLQEKEHMPVLFQTTLCVDVQVLSPGEWTAFSYVSAPAPRYELALQGDANNLYAWLLGVRHQFPVQLTTHRWYHICLRWDAPHKSFSLTIGGNSEVYQRTAIARAIPPSGRLLLGCQPNKASPGAKMATVELYLFRIWDDVGEHRACEDGTVIGWDSRFWAITRAQARVQDYTLQCGLRHLRMKRSAQGTTAKSTSQGSASTREFVSTSTPLHLMITSIITTSLKSTTQGLNLQSSNEVLNTVSASTTQARTTSNPAGHTTTTKPSVTLSAPTQIPTTSNTITPIIQAGSAVNYTTTVSNTSGLNTSTPTPASPVSYITTQTTQSTSTSAQTLSSNHISHPISTFETTVSHTTASSSAAPTVATRVTNQTAVLRTTTSNVLFTEPFAVQCNFSQSCANESSYYWMLVEVKGSNMTEGQIQIWFSDLFHKSTCSAGVSTTGINTTSCQTDIVFVTAEVRCEAKQNNQRTNCTVLLQLSQPVNTCILRRLVQNGMINPSMQIQLLGDVERVGKGLCPEHNITPPGGGFVHCTSPMSYDDVCNTQGPVNVTCSYKENGFIPKDLVVNQSCNVENQQYCECHVSTNNETYYAVRLNIASPDVNFTYIQDMVVQLSTPCNKSRMQGSLCNSFTEVSQLYQGMHLECFGEGTRLYTCMLTLQLSKQLDVCTVSTAIAILWKDSTNISFDGPLSRIAICHLPTDSETIPLNSTFTWLSVNFSSSHIDDIKDNLKCAQGQTFAVILNESCEVSPPESYTTQVVPPRTSSESSATFPNITSSSVTTDWSLTNQTHSAVTPSVTNTSSTPLSTTSLIFNTSINSTGNQTNTVSNYTASLPLNSTHDIVQPVNIASTSHYITTSTVSTTHKTSSVTPQLSNRAVTTHYTTTSPVSATGTSNNIPASLVSTTNETPNITTSPVSATATPYSLTTSPVSTTGTSNNIPASPASTTNTTHDIITPAVGPTSTTYDVTTPPVSSTNAAHDIITTTVTPTVSATSTPYNITTSQDKTTLSITTSVVSTTNTSLDETPPLVNTIDTTHNIMTSMVTTTHSTLNVTTQPVDTTDKITTSAVSTTHSTLDVTTQPVDTTDKITTSAVSTKHTTLDVTTQPVDTADTTDKITTSVVSTKHTTLDVTTQPVDTADTTDKITTSVVSTKHTTLDVTTQPVDTADTTDKITTSVVSTTHTTLDVTTQPVDTTDKITASTVSTKHTTLDVTTQPVDTKDSTDKITTSMVTTTHSTLDVTTQPVDTTDKITTATLDVTTQPVDTTDKITTSTVSTKHTTLDVTTQPVDTADSKDKITTSMVTTTNSTLDVTTQPVDTTEKITTSTVSTKHSTLDVTTQPVDTADTTDKITTSVVSTKHTTLDVTTQPVDTADTTDKITTSVVSTTHTTLDVTTQPVDTTDKITTSTVSTKHTTLDVTTQPVDTADTTDKITTSVVSTKHTTLDVTTQPVNTASSPHNITTSPVSTTNMTHNKTTAPVGTTGTPYNTTSSPVSTTETTLNLTTSLIHTTDTTHSITPSLVHTIDRTHNITTPAKITETTFDIINSPASARDATLNVTASLVHTTSTPHNITTSTVKTTETTINITTSTVNTTTTPHNMPQLPISATNTTPKITTAPVSTTGTPNITTGTPVITTVTVHNLTYSPVNTTVTPLNLTVTGLSSTTPVVSTTATSIDTTAATVTTLDKTTTTFNTLITLTGKPLITTVIPPSELVTATPPNTTAQISETLTTTVRQLNATVTPHFTTALPLISTALHHTTVTPFNTTVTDLNSTFTSETVKNVIQSNTSSSQISGAESTTTTTFLSNTTLFNLTAPLYLNATTPPLNTTQHTTTFTTLLNTTGQDNATIFNTILFTHNVTTLIENRTDLAIPNVTEVNGTLKMTTNHKNTTYLNESSSVLNTTTQYPDVTQYNTTTLFENATHSNNTSLAHTTESPSNINESNTTQPLNSTSEFNTTAIPYYTTTDAETSTTTDTPEFNTTMYSFNFTTFNTTDVTYSNTTDSLFNTTQSNTTAFTINITLFNTTDVPLNETNFNGTDVNRSINTTETSNNTLEFSTTVSPTVNTTQFDITNTTQMHTTTFPTTESIPSGPTNSTLEPVTTVSLLNTTQSNGTTEKAFTENIITNTTRTINPINTPNNIPTNTTVINIVTNSSTAPTTAPSVIHPSSPQNSSTSTTEAPIIAPTPTTSKSNTTTVTTMPAVPAVPTTPATTMATTTEATTKSPDAVASDLLNQTQNLASLNSTEVKQLVDQLENIISAPNISLDLGRTVLTVINNFLDSSTDTLAASSNRLIKAVDNLGMKLVIRDQTENIVFDSLALTVTKVDGTNFGKTSFTIADPLNPQVTKGLQRQIRAVESSSPLAKITLPASLTENLSPEEKKIASRVQFTFFQKSTFFQDKTSPEKLNSHILGSSVANLSIKNLRENVIFTLRNKQPVAGNYVASCVFWDFDKNGGLGGWNGKGCSVQNSSTENETVCSCNHLTSFAVLLDISRQGISSRLQATILTFITYIGCGVSAIFLSVTLITYIAFDKLRRDIPSKILIHLCFGLLLLNLVFLLDAWLALYKDAVGLCISTAFFLHYFLLVSFTWMGLEALHMYLAIVKVFNNFMSRYMLKFSLAGWGIPLVVVIIVIAVNKDNYGLISYGKFSDGTTDEFCWLKNDIAFYVSVVAYFCIIFALNLAMFVVVMVHLRRIKRRNPHNNQYHSSLHDLRSVAGLTFLLGLTWGFAFFAWGPVNLAFMYLFAILNSLQGFFIFIFHCALKENVRKQWRMYLCCGSLRLAENSEWSRTATQSNHTKKTSIITTDSGTHSVPRSSVSSDDSVPSQGIGSPVDDSVIMSGEANDDVIFNEMNSQIRSRLRSE</sequence>
<dbReference type="Gene3D" id="2.60.220.50">
    <property type="match status" value="1"/>
</dbReference>
<keyword evidence="5 18" id="KW-0812">Transmembrane</keyword>
<evidence type="ECO:0000256" key="18">
    <source>
        <dbReference type="SAM" id="Phobius"/>
    </source>
</evidence>
<protein>
    <recommendedName>
        <fullName evidence="14">Adhesion G-protein coupled receptor G2</fullName>
    </recommendedName>
    <alternativeName>
        <fullName evidence="15">G-protein coupled receptor 64</fullName>
    </alternativeName>
</protein>
<feature type="compositionally biased region" description="Polar residues" evidence="17">
    <location>
        <begin position="1495"/>
        <end position="1533"/>
    </location>
</feature>
<evidence type="ECO:0000256" key="6">
    <source>
        <dbReference type="ARBA" id="ARBA00022729"/>
    </source>
</evidence>
<feature type="transmembrane region" description="Helical" evidence="18">
    <location>
        <begin position="2704"/>
        <end position="2732"/>
    </location>
</feature>
<comment type="similarity">
    <text evidence="2">Belongs to the G-protein coupled receptor 2 family. Adhesion G-protein coupled receptor (ADGR) subfamily.</text>
</comment>
<evidence type="ECO:0000256" key="7">
    <source>
        <dbReference type="ARBA" id="ARBA00022989"/>
    </source>
</evidence>
<evidence type="ECO:0000256" key="9">
    <source>
        <dbReference type="ARBA" id="ARBA00023136"/>
    </source>
</evidence>
<name>A0A7J6BLK7_9TELE</name>
<evidence type="ECO:0000256" key="1">
    <source>
        <dbReference type="ARBA" id="ARBA00004424"/>
    </source>
</evidence>
<feature type="domain" description="GAIN-B" evidence="20">
    <location>
        <begin position="2381"/>
        <end position="2537"/>
    </location>
</feature>
<keyword evidence="6 19" id="KW-0732">Signal</keyword>
<evidence type="ECO:0000256" key="17">
    <source>
        <dbReference type="SAM" id="MobiDB-lite"/>
    </source>
</evidence>
<keyword evidence="12" id="KW-0325">Glycoprotein</keyword>
<feature type="region of interest" description="Disordered" evidence="17">
    <location>
        <begin position="1637"/>
        <end position="1669"/>
    </location>
</feature>
<evidence type="ECO:0000256" key="14">
    <source>
        <dbReference type="ARBA" id="ARBA00069918"/>
    </source>
</evidence>
<feature type="transmembrane region" description="Helical" evidence="18">
    <location>
        <begin position="2549"/>
        <end position="2572"/>
    </location>
</feature>
<evidence type="ECO:0000256" key="2">
    <source>
        <dbReference type="ARBA" id="ARBA00007343"/>
    </source>
</evidence>
<dbReference type="PANTHER" id="PTHR12011:SF264">
    <property type="entry name" value="ADHESION G-PROTEIN COUPLED RECEPTOR G2"/>
    <property type="match status" value="1"/>
</dbReference>
<comment type="caution">
    <text evidence="22">The sequence shown here is derived from an EMBL/GenBank/DDBJ whole genome shotgun (WGS) entry which is preliminary data.</text>
</comment>
<evidence type="ECO:0000256" key="3">
    <source>
        <dbReference type="ARBA" id="ARBA00022475"/>
    </source>
</evidence>
<evidence type="ECO:0000256" key="19">
    <source>
        <dbReference type="SAM" id="SignalP"/>
    </source>
</evidence>
<dbReference type="Pfam" id="PF01825">
    <property type="entry name" value="GPS"/>
    <property type="match status" value="1"/>
</dbReference>
<feature type="domain" description="G-protein coupled receptors family 2 profile 2" evidence="21">
    <location>
        <begin position="2547"/>
        <end position="2803"/>
    </location>
</feature>
<dbReference type="PANTHER" id="PTHR12011">
    <property type="entry name" value="ADHESION G-PROTEIN COUPLED RECEPTOR"/>
    <property type="match status" value="1"/>
</dbReference>
<dbReference type="FunFam" id="2.60.220.50:FF:000003">
    <property type="entry name" value="adhesion G-protein coupled receptor G2 isoform X2"/>
    <property type="match status" value="1"/>
</dbReference>
<keyword evidence="4" id="KW-0597">Phosphoprotein</keyword>
<keyword evidence="23" id="KW-1185">Reference proteome</keyword>
<dbReference type="FunFam" id="1.20.1070.10:FF:000043">
    <property type="entry name" value="adhesion G-protein coupled receptor G2 isoform X1"/>
    <property type="match status" value="1"/>
</dbReference>
<feature type="compositionally biased region" description="Polar residues" evidence="17">
    <location>
        <begin position="948"/>
        <end position="1000"/>
    </location>
</feature>
<evidence type="ECO:0000256" key="4">
    <source>
        <dbReference type="ARBA" id="ARBA00022553"/>
    </source>
</evidence>
<keyword evidence="8" id="KW-0297">G-protein coupled receptor</keyword>
<dbReference type="SUPFAM" id="SSF81321">
    <property type="entry name" value="Family A G protein-coupled receptor-like"/>
    <property type="match status" value="1"/>
</dbReference>
<feature type="compositionally biased region" description="Polar residues" evidence="17">
    <location>
        <begin position="2838"/>
        <end position="2850"/>
    </location>
</feature>
<dbReference type="InterPro" id="IPR017981">
    <property type="entry name" value="GPCR_2-like_7TM"/>
</dbReference>
<dbReference type="InterPro" id="IPR058857">
    <property type="entry name" value="GAIN_ADGRG2/6"/>
</dbReference>
<dbReference type="OrthoDB" id="10037534at2759"/>
<comment type="subcellular location">
    <subcellularLocation>
        <location evidence="1">Apical cell membrane</location>
        <topology evidence="1">Multi-pass membrane protein</topology>
    </subcellularLocation>
</comment>
<reference evidence="22 23" key="1">
    <citation type="submission" date="2020-04" db="EMBL/GenBank/DDBJ databases">
        <title>Chromosome-level genome assembly of a cyprinid fish Onychostoma macrolepis by integration of Nanopore Sequencing, Bionano and Hi-C technology.</title>
        <authorList>
            <person name="Wang D."/>
        </authorList>
    </citation>
    <scope>NUCLEOTIDE SEQUENCE [LARGE SCALE GENOMIC DNA]</scope>
    <source>
        <strain evidence="22">SWU-2019</strain>
        <tissue evidence="22">Muscle</tissue>
    </source>
</reference>
<feature type="region of interest" description="Disordered" evidence="17">
    <location>
        <begin position="1495"/>
        <end position="1541"/>
    </location>
</feature>
<feature type="region of interest" description="Disordered" evidence="17">
    <location>
        <begin position="948"/>
        <end position="1014"/>
    </location>
</feature>
<keyword evidence="10" id="KW-1015">Disulfide bond</keyword>
<dbReference type="GO" id="GO:0004930">
    <property type="term" value="F:G protein-coupled receptor activity"/>
    <property type="evidence" value="ECO:0007669"/>
    <property type="project" value="UniProtKB-KW"/>
</dbReference>
<feature type="region of interest" description="Disordered" evidence="17">
    <location>
        <begin position="2200"/>
        <end position="2238"/>
    </location>
</feature>
<gene>
    <name evidence="22" type="ORF">G5714_023379</name>
</gene>
<feature type="region of interest" description="Disordered" evidence="17">
    <location>
        <begin position="2838"/>
        <end position="2874"/>
    </location>
</feature>
<dbReference type="GO" id="GO:0007189">
    <property type="term" value="P:adenylate cyclase-activating G protein-coupled receptor signaling pathway"/>
    <property type="evidence" value="ECO:0007669"/>
    <property type="project" value="TreeGrafter"/>
</dbReference>
<dbReference type="SUPFAM" id="SSF49899">
    <property type="entry name" value="Concanavalin A-like lectins/glucanases"/>
    <property type="match status" value="1"/>
</dbReference>
<dbReference type="InterPro" id="IPR000203">
    <property type="entry name" value="GPS"/>
</dbReference>
<dbReference type="InterPro" id="IPR017983">
    <property type="entry name" value="GPCR_2_secretin-like_CS"/>
</dbReference>
<evidence type="ECO:0000256" key="5">
    <source>
        <dbReference type="ARBA" id="ARBA00022692"/>
    </source>
</evidence>
<feature type="transmembrane region" description="Helical" evidence="18">
    <location>
        <begin position="2584"/>
        <end position="2604"/>
    </location>
</feature>
<keyword evidence="9 18" id="KW-0472">Membrane</keyword>
<feature type="signal peptide" evidence="19">
    <location>
        <begin position="1"/>
        <end position="36"/>
    </location>
</feature>
<dbReference type="PROSITE" id="PS00650">
    <property type="entry name" value="G_PROTEIN_RECEP_F2_2"/>
    <property type="match status" value="1"/>
</dbReference>
<dbReference type="Pfam" id="PF26574">
    <property type="entry name" value="GAIN_ADGRG2"/>
    <property type="match status" value="1"/>
</dbReference>
<feature type="compositionally biased region" description="Low complexity" evidence="17">
    <location>
        <begin position="2215"/>
        <end position="2238"/>
    </location>
</feature>
<evidence type="ECO:0000313" key="22">
    <source>
        <dbReference type="EMBL" id="KAF4095776.1"/>
    </source>
</evidence>
<feature type="compositionally biased region" description="Polar residues" evidence="17">
    <location>
        <begin position="298"/>
        <end position="324"/>
    </location>
</feature>
<comment type="subunit">
    <text evidence="16">Heterodimer of 2 chains generated by proteolytic processing; the large extracellular N-terminal fragment and the membrane-bound C-terminal fragment predominantly remain associated and non-covalently linked. Interacts with CFTR.</text>
</comment>
<dbReference type="InterPro" id="IPR000832">
    <property type="entry name" value="GPCR_2_secretin-like"/>
</dbReference>
<evidence type="ECO:0000259" key="20">
    <source>
        <dbReference type="PROSITE" id="PS50221"/>
    </source>
</evidence>
<dbReference type="PRINTS" id="PR00249">
    <property type="entry name" value="GPCRSECRETIN"/>
</dbReference>
<evidence type="ECO:0000259" key="21">
    <source>
        <dbReference type="PROSITE" id="PS50261"/>
    </source>
</evidence>
<keyword evidence="11" id="KW-0675">Receptor</keyword>
<dbReference type="Pfam" id="PF00002">
    <property type="entry name" value="7tm_2"/>
    <property type="match status" value="1"/>
</dbReference>
<feature type="compositionally biased region" description="Low complexity" evidence="17">
    <location>
        <begin position="2851"/>
        <end position="2865"/>
    </location>
</feature>
<accession>A0A7J6BLK7</accession>
<dbReference type="GO" id="GO:0007166">
    <property type="term" value="P:cell surface receptor signaling pathway"/>
    <property type="evidence" value="ECO:0007669"/>
    <property type="project" value="InterPro"/>
</dbReference>
<evidence type="ECO:0000256" key="8">
    <source>
        <dbReference type="ARBA" id="ARBA00023040"/>
    </source>
</evidence>
<evidence type="ECO:0000256" key="16">
    <source>
        <dbReference type="ARBA" id="ARBA00093560"/>
    </source>
</evidence>